<dbReference type="Proteomes" id="UP000790709">
    <property type="component" value="Unassembled WGS sequence"/>
</dbReference>
<gene>
    <name evidence="1" type="ORF">BV22DRAFT_856636</name>
</gene>
<protein>
    <submittedName>
        <fullName evidence="1">Uncharacterized protein</fullName>
    </submittedName>
</protein>
<keyword evidence="2" id="KW-1185">Reference proteome</keyword>
<organism evidence="1 2">
    <name type="scientific">Leucogyrophana mollusca</name>
    <dbReference type="NCBI Taxonomy" id="85980"/>
    <lineage>
        <taxon>Eukaryota</taxon>
        <taxon>Fungi</taxon>
        <taxon>Dikarya</taxon>
        <taxon>Basidiomycota</taxon>
        <taxon>Agaricomycotina</taxon>
        <taxon>Agaricomycetes</taxon>
        <taxon>Agaricomycetidae</taxon>
        <taxon>Boletales</taxon>
        <taxon>Boletales incertae sedis</taxon>
        <taxon>Leucogyrophana</taxon>
    </lineage>
</organism>
<accession>A0ACB8B1I7</accession>
<dbReference type="EMBL" id="MU266653">
    <property type="protein sequence ID" value="KAH7919507.1"/>
    <property type="molecule type" value="Genomic_DNA"/>
</dbReference>
<reference evidence="1" key="1">
    <citation type="journal article" date="2021" name="New Phytol.">
        <title>Evolutionary innovations through gain and loss of genes in the ectomycorrhizal Boletales.</title>
        <authorList>
            <person name="Wu G."/>
            <person name="Miyauchi S."/>
            <person name="Morin E."/>
            <person name="Kuo A."/>
            <person name="Drula E."/>
            <person name="Varga T."/>
            <person name="Kohler A."/>
            <person name="Feng B."/>
            <person name="Cao Y."/>
            <person name="Lipzen A."/>
            <person name="Daum C."/>
            <person name="Hundley H."/>
            <person name="Pangilinan J."/>
            <person name="Johnson J."/>
            <person name="Barry K."/>
            <person name="LaButti K."/>
            <person name="Ng V."/>
            <person name="Ahrendt S."/>
            <person name="Min B."/>
            <person name="Choi I.G."/>
            <person name="Park H."/>
            <person name="Plett J.M."/>
            <person name="Magnuson J."/>
            <person name="Spatafora J.W."/>
            <person name="Nagy L.G."/>
            <person name="Henrissat B."/>
            <person name="Grigoriev I.V."/>
            <person name="Yang Z.L."/>
            <person name="Xu J."/>
            <person name="Martin F.M."/>
        </authorList>
    </citation>
    <scope>NUCLEOTIDE SEQUENCE</scope>
    <source>
        <strain evidence="1">KUC20120723A-06</strain>
    </source>
</reference>
<proteinExistence type="predicted"/>
<comment type="caution">
    <text evidence="1">The sequence shown here is derived from an EMBL/GenBank/DDBJ whole genome shotgun (WGS) entry which is preliminary data.</text>
</comment>
<sequence length="157" mass="17238">MVFMVVWTIILLFIAYNVISSCLRRNYPPSGNFQRMTPPRYPGGGPGTFPGTHHPGSPPPPYTKNPSHDTPADGTQWRPGFWTGAALGGLGAHLLNRSRSQPRAAAYDWEEDRTPFRGRTRPVSSFEDRGRDRDRGEGSSNLGAMRSSTGYGGSSTR</sequence>
<evidence type="ECO:0000313" key="1">
    <source>
        <dbReference type="EMBL" id="KAH7919507.1"/>
    </source>
</evidence>
<evidence type="ECO:0000313" key="2">
    <source>
        <dbReference type="Proteomes" id="UP000790709"/>
    </source>
</evidence>
<name>A0ACB8B1I7_9AGAM</name>